<evidence type="ECO:0000256" key="1">
    <source>
        <dbReference type="SAM" id="Phobius"/>
    </source>
</evidence>
<keyword evidence="1" id="KW-0812">Transmembrane</keyword>
<dbReference type="RefSeq" id="WP_137313421.1">
    <property type="nucleotide sequence ID" value="NZ_CP040017.1"/>
</dbReference>
<evidence type="ECO:0000313" key="3">
    <source>
        <dbReference type="EMBL" id="QCP10538.1"/>
    </source>
</evidence>
<dbReference type="EMBL" id="JACHXS010000003">
    <property type="protein sequence ID" value="MBB3221377.1"/>
    <property type="molecule type" value="Genomic_DNA"/>
</dbReference>
<proteinExistence type="predicted"/>
<feature type="transmembrane region" description="Helical" evidence="1">
    <location>
        <begin position="395"/>
        <end position="413"/>
    </location>
</feature>
<feature type="transmembrane region" description="Helical" evidence="1">
    <location>
        <begin position="48"/>
        <end position="68"/>
    </location>
</feature>
<dbReference type="Proteomes" id="UP000584325">
    <property type="component" value="Unassembled WGS sequence"/>
</dbReference>
<feature type="transmembrane region" description="Helical" evidence="1">
    <location>
        <begin position="365"/>
        <end position="383"/>
    </location>
</feature>
<dbReference type="Proteomes" id="UP000298763">
    <property type="component" value="Chromosome"/>
</dbReference>
<keyword evidence="1" id="KW-0472">Membrane</keyword>
<feature type="transmembrane region" description="Helical" evidence="1">
    <location>
        <begin position="171"/>
        <end position="192"/>
    </location>
</feature>
<reference evidence="3 4" key="1">
    <citation type="submission" date="2019-05" db="EMBL/GenBank/DDBJ databases">
        <title>Draft Genome Sequences of Six Type Strains of the Genus Massilia.</title>
        <authorList>
            <person name="Miess H."/>
            <person name="Frediansyhah A."/>
            <person name="Gross H."/>
        </authorList>
    </citation>
    <scope>NUCLEOTIDE SEQUENCE [LARGE SCALE GENOMIC DNA]</scope>
    <source>
        <strain evidence="3 4">DSMZ 26121</strain>
    </source>
</reference>
<protein>
    <submittedName>
        <fullName evidence="2">Uncharacterized protein</fullName>
    </submittedName>
</protein>
<keyword evidence="1" id="KW-1133">Transmembrane helix</keyword>
<feature type="transmembrane region" description="Helical" evidence="1">
    <location>
        <begin position="21"/>
        <end position="42"/>
    </location>
</feature>
<feature type="transmembrane region" description="Helical" evidence="1">
    <location>
        <begin position="145"/>
        <end position="165"/>
    </location>
</feature>
<feature type="transmembrane region" description="Helical" evidence="1">
    <location>
        <begin position="286"/>
        <end position="306"/>
    </location>
</feature>
<sequence>MNAWRQLLLQVVLRHRAQGSMWLTWLLLAVTLVPLAAMQSGLVPRHVGMGAAAASLLIAIVIWWGMYLQTAMRLNTPAAACLVPGMRRHLLSLTAVLWLAASLPLAALLGAATGHYGYALLVCAAALLYFALCCRYWWLGFVPTVVWFACGAPGFSPAGIDAVLAGFNETAVTLVGLLVLTAPGALALRVLFLRGGDTHYWIGACMQANARKGKAGMTTVSAIGLFRGLDSFYRARLTAPGRPAMRLLDALGGRAHWSSSVVILALLTVATLGWRAVTGADAMRPFVPLVLTSMLLTVVVHIDGLLSAIKNSRVEQGILRLAPIAPPVRDLNRQLALALLGRFGIVWGVYLACSIAVVLATTGPWRAWLCCSVVALAFTPLLLRDHARYPGWKTAQWAAGGVMLVMAPLSGLVEYGGIPLAAIIAGVVVLLAGTAIALAWRWPRALAAAPAFPAGRLAVSVT</sequence>
<evidence type="ECO:0000313" key="4">
    <source>
        <dbReference type="Proteomes" id="UP000298763"/>
    </source>
</evidence>
<organism evidence="2 5">
    <name type="scientific">Pseudoduganella umbonata</name>
    <dbReference type="NCBI Taxonomy" id="864828"/>
    <lineage>
        <taxon>Bacteria</taxon>
        <taxon>Pseudomonadati</taxon>
        <taxon>Pseudomonadota</taxon>
        <taxon>Betaproteobacteria</taxon>
        <taxon>Burkholderiales</taxon>
        <taxon>Oxalobacteraceae</taxon>
        <taxon>Telluria group</taxon>
        <taxon>Pseudoduganella</taxon>
    </lineage>
</organism>
<keyword evidence="4" id="KW-1185">Reference proteome</keyword>
<evidence type="ECO:0000313" key="5">
    <source>
        <dbReference type="Proteomes" id="UP000584325"/>
    </source>
</evidence>
<feature type="transmembrane region" description="Helical" evidence="1">
    <location>
        <begin position="118"/>
        <end position="138"/>
    </location>
</feature>
<feature type="transmembrane region" description="Helical" evidence="1">
    <location>
        <begin position="89"/>
        <end position="112"/>
    </location>
</feature>
<dbReference type="OrthoDB" id="8750340at2"/>
<name>A0A4P8HPU2_9BURK</name>
<feature type="transmembrane region" description="Helical" evidence="1">
    <location>
        <begin position="419"/>
        <end position="440"/>
    </location>
</feature>
<reference evidence="2 5" key="2">
    <citation type="submission" date="2020-08" db="EMBL/GenBank/DDBJ databases">
        <title>Genomic Encyclopedia of Type Strains, Phase III (KMG-III): the genomes of soil and plant-associated and newly described type strains.</title>
        <authorList>
            <person name="Whitman W."/>
        </authorList>
    </citation>
    <scope>NUCLEOTIDE SEQUENCE [LARGE SCALE GENOMIC DNA]</scope>
    <source>
        <strain evidence="2 5">CECT 7753</strain>
    </source>
</reference>
<dbReference type="EMBL" id="CP040017">
    <property type="protein sequence ID" value="QCP10538.1"/>
    <property type="molecule type" value="Genomic_DNA"/>
</dbReference>
<dbReference type="AlphaFoldDB" id="A0A4P8HPU2"/>
<evidence type="ECO:0000313" key="2">
    <source>
        <dbReference type="EMBL" id="MBB3221377.1"/>
    </source>
</evidence>
<gene>
    <name evidence="3" type="ORF">FCL38_08915</name>
    <name evidence="2" type="ORF">FHS02_002184</name>
</gene>
<accession>A0A4P8HPU2</accession>
<feature type="transmembrane region" description="Helical" evidence="1">
    <location>
        <begin position="255"/>
        <end position="274"/>
    </location>
</feature>
<feature type="transmembrane region" description="Helical" evidence="1">
    <location>
        <begin position="339"/>
        <end position="359"/>
    </location>
</feature>